<dbReference type="Gene3D" id="1.10.606.20">
    <property type="match status" value="1"/>
</dbReference>
<proteinExistence type="predicted"/>
<dbReference type="Proteomes" id="UP000649739">
    <property type="component" value="Unassembled WGS sequence"/>
</dbReference>
<reference evidence="2" key="1">
    <citation type="journal article" date="2014" name="Int. J. Syst. Evol. Microbiol.">
        <title>Complete genome sequence of Corynebacterium casei LMG S-19264T (=DSM 44701T), isolated from a smear-ripened cheese.</title>
        <authorList>
            <consortium name="US DOE Joint Genome Institute (JGI-PGF)"/>
            <person name="Walter F."/>
            <person name="Albersmeier A."/>
            <person name="Kalinowski J."/>
            <person name="Ruckert C."/>
        </authorList>
    </citation>
    <scope>NUCLEOTIDE SEQUENCE</scope>
    <source>
        <strain evidence="2">JCM 3090</strain>
    </source>
</reference>
<keyword evidence="1" id="KW-0732">Signal</keyword>
<dbReference type="InterPro" id="IPR036938">
    <property type="entry name" value="PAP2/HPO_sf"/>
</dbReference>
<dbReference type="SUPFAM" id="SSF48317">
    <property type="entry name" value="Acid phosphatase/Vanadium-dependent haloperoxidase"/>
    <property type="match status" value="1"/>
</dbReference>
<name>A0A8J3BC90_9ACTN</name>
<dbReference type="CDD" id="cd03398">
    <property type="entry name" value="PAP2_haloperoxidase"/>
    <property type="match status" value="1"/>
</dbReference>
<dbReference type="EMBL" id="BMQB01000008">
    <property type="protein sequence ID" value="GGK03358.1"/>
    <property type="molecule type" value="Genomic_DNA"/>
</dbReference>
<evidence type="ECO:0000256" key="1">
    <source>
        <dbReference type="SAM" id="SignalP"/>
    </source>
</evidence>
<keyword evidence="3" id="KW-1185">Reference proteome</keyword>
<dbReference type="InterPro" id="IPR006311">
    <property type="entry name" value="TAT_signal"/>
</dbReference>
<evidence type="ECO:0000313" key="2">
    <source>
        <dbReference type="EMBL" id="GGK03358.1"/>
    </source>
</evidence>
<organism evidence="2 3">
    <name type="scientific">Pilimelia anulata</name>
    <dbReference type="NCBI Taxonomy" id="53371"/>
    <lineage>
        <taxon>Bacteria</taxon>
        <taxon>Bacillati</taxon>
        <taxon>Actinomycetota</taxon>
        <taxon>Actinomycetes</taxon>
        <taxon>Micromonosporales</taxon>
        <taxon>Micromonosporaceae</taxon>
        <taxon>Pilimelia</taxon>
    </lineage>
</organism>
<evidence type="ECO:0000313" key="3">
    <source>
        <dbReference type="Proteomes" id="UP000649739"/>
    </source>
</evidence>
<feature type="signal peptide" evidence="1">
    <location>
        <begin position="1"/>
        <end position="31"/>
    </location>
</feature>
<feature type="chain" id="PRO_5035216030" evidence="1">
    <location>
        <begin position="32"/>
        <end position="413"/>
    </location>
</feature>
<protein>
    <submittedName>
        <fullName evidence="2">Haloperoxidase</fullName>
    </submittedName>
</protein>
<gene>
    <name evidence="2" type="ORF">GCM10010123_36620</name>
</gene>
<dbReference type="RefSeq" id="WP_189171390.1">
    <property type="nucleotide sequence ID" value="NZ_BMQB01000008.1"/>
</dbReference>
<reference evidence="2" key="2">
    <citation type="submission" date="2020-09" db="EMBL/GenBank/DDBJ databases">
        <authorList>
            <person name="Sun Q."/>
            <person name="Ohkuma M."/>
        </authorList>
    </citation>
    <scope>NUCLEOTIDE SEQUENCE</scope>
    <source>
        <strain evidence="2">JCM 3090</strain>
    </source>
</reference>
<accession>A0A8J3BC90</accession>
<dbReference type="PANTHER" id="PTHR34599">
    <property type="entry name" value="PEROXIDASE-RELATED"/>
    <property type="match status" value="1"/>
</dbReference>
<comment type="caution">
    <text evidence="2">The sequence shown here is derived from an EMBL/GenBank/DDBJ whole genome shotgun (WGS) entry which is preliminary data.</text>
</comment>
<dbReference type="PROSITE" id="PS51318">
    <property type="entry name" value="TAT"/>
    <property type="match status" value="1"/>
</dbReference>
<dbReference type="AlphaFoldDB" id="A0A8J3BC90"/>
<dbReference type="InterPro" id="IPR052559">
    <property type="entry name" value="V-haloperoxidase"/>
</dbReference>
<dbReference type="PANTHER" id="PTHR34599:SF1">
    <property type="entry name" value="PHOSPHATIDIC ACID PHOSPHATASE TYPE 2_HALOPEROXIDASE DOMAIN-CONTAINING PROTEIN"/>
    <property type="match status" value="1"/>
</dbReference>
<sequence>MSVLSSPLRRAVAAATGALIAAGGLAGPAAAARPEVDTVAEWYDVTAAAVAAGTEPQVTDSRTWAIGWLAAARALRRTPTFTEPGPARQYRDAALATAVHHALRALVPDRAAPLDAALATTLGRIPAGAPRERGVAAGRTEAAELLGARTGDGLDPAGVNAPFPTPQPAPGVWQPTPPTFDPAQQAGNRVAKPFVLPAADRFRPATPPAVGSAPYHRDLAEVRAYGSAASTARTAAQTDTATFWLGSSLTLYTGVLRAAVVQSAAPTADRAALVAVFHAALVDTQIATSDAKYAYLTWRPVTAIRAGGEAAWTPLHRTPAHPDYPSGHNTYSGAAEAVLTALVGEHARAPFSIGSPTQPGAVRTYRAWRTLTDENVDARVFSGIHTRTADIVGAELGRRVGAYAVRNAGALLD</sequence>